<dbReference type="PANTHER" id="PTHR30015:SF7">
    <property type="entry name" value="TYPE IV METHYL-DIRECTED RESTRICTION ENZYME ECOKMRR"/>
    <property type="match status" value="1"/>
</dbReference>
<evidence type="ECO:0000313" key="2">
    <source>
        <dbReference type="EMBL" id="SHG65610.1"/>
    </source>
</evidence>
<proteinExistence type="predicted"/>
<dbReference type="InterPro" id="IPR011856">
    <property type="entry name" value="tRNA_endonuc-like_dom_sf"/>
</dbReference>
<evidence type="ECO:0000259" key="1">
    <source>
        <dbReference type="Pfam" id="PF04471"/>
    </source>
</evidence>
<dbReference type="Pfam" id="PF04471">
    <property type="entry name" value="Mrr_cat"/>
    <property type="match status" value="1"/>
</dbReference>
<accession>A0A1M5LL41</accession>
<dbReference type="PANTHER" id="PTHR30015">
    <property type="entry name" value="MRR RESTRICTION SYSTEM PROTEIN"/>
    <property type="match status" value="1"/>
</dbReference>
<dbReference type="STRING" id="930117.SAMN05216225_104814"/>
<organism evidence="2 3">
    <name type="scientific">Ornithinibacillus halophilus</name>
    <dbReference type="NCBI Taxonomy" id="930117"/>
    <lineage>
        <taxon>Bacteria</taxon>
        <taxon>Bacillati</taxon>
        <taxon>Bacillota</taxon>
        <taxon>Bacilli</taxon>
        <taxon>Bacillales</taxon>
        <taxon>Bacillaceae</taxon>
        <taxon>Ornithinibacillus</taxon>
    </lineage>
</organism>
<evidence type="ECO:0000313" key="3">
    <source>
        <dbReference type="Proteomes" id="UP000183988"/>
    </source>
</evidence>
<dbReference type="InterPro" id="IPR007560">
    <property type="entry name" value="Restrct_endonuc_IV_Mrr"/>
</dbReference>
<dbReference type="EMBL" id="FQVW01000048">
    <property type="protein sequence ID" value="SHG65610.1"/>
    <property type="molecule type" value="Genomic_DNA"/>
</dbReference>
<protein>
    <submittedName>
        <fullName evidence="2">Restriction system protein</fullName>
    </submittedName>
</protein>
<keyword evidence="3" id="KW-1185">Reference proteome</keyword>
<dbReference type="GO" id="GO:0015666">
    <property type="term" value="F:restriction endodeoxyribonuclease activity"/>
    <property type="evidence" value="ECO:0007669"/>
    <property type="project" value="TreeGrafter"/>
</dbReference>
<dbReference type="OrthoDB" id="9803736at2"/>
<feature type="domain" description="Restriction endonuclease type IV Mrr" evidence="1">
    <location>
        <begin position="8"/>
        <end position="93"/>
    </location>
</feature>
<dbReference type="SUPFAM" id="SSF52980">
    <property type="entry name" value="Restriction endonuclease-like"/>
    <property type="match status" value="1"/>
</dbReference>
<dbReference type="GO" id="GO:0003677">
    <property type="term" value="F:DNA binding"/>
    <property type="evidence" value="ECO:0007669"/>
    <property type="project" value="InterPro"/>
</dbReference>
<dbReference type="Proteomes" id="UP000183988">
    <property type="component" value="Unassembled WGS sequence"/>
</dbReference>
<gene>
    <name evidence="2" type="ORF">SAMN05216225_104814</name>
</gene>
<reference evidence="2 3" key="1">
    <citation type="submission" date="2016-11" db="EMBL/GenBank/DDBJ databases">
        <authorList>
            <person name="Jaros S."/>
            <person name="Januszkiewicz K."/>
            <person name="Wedrychowicz H."/>
        </authorList>
    </citation>
    <scope>NUCLEOTIDE SEQUENCE [LARGE SCALE GENOMIC DNA]</scope>
    <source>
        <strain evidence="2 3">IBRC-M 10683</strain>
    </source>
</reference>
<dbReference type="AlphaFoldDB" id="A0A1M5LL41"/>
<name>A0A1M5LL41_9BACI</name>
<dbReference type="InterPro" id="IPR011335">
    <property type="entry name" value="Restrct_endonuc-II-like"/>
</dbReference>
<dbReference type="GO" id="GO:0009307">
    <property type="term" value="P:DNA restriction-modification system"/>
    <property type="evidence" value="ECO:0007669"/>
    <property type="project" value="InterPro"/>
</dbReference>
<dbReference type="InterPro" id="IPR052906">
    <property type="entry name" value="Type_IV_Methyl-Rstrct_Enzyme"/>
</dbReference>
<dbReference type="Gene3D" id="3.40.1350.10">
    <property type="match status" value="1"/>
</dbReference>
<sequence>MKNRFRGSVEVTPKSNDFGVDFTHQREDGLYLGQVKVHTSDLDYTAIALVHSNMVKMEANGGYVITTSDFTPSARQYAKDLKIDLINGIELVEHWIDSMNSTLLIEDDKTA</sequence>